<dbReference type="RefSeq" id="WP_025347207.1">
    <property type="nucleotide sequence ID" value="NZ_CP006850.1"/>
</dbReference>
<dbReference type="InterPro" id="IPR036736">
    <property type="entry name" value="ACP-like_sf"/>
</dbReference>
<dbReference type="Pfam" id="PF00550">
    <property type="entry name" value="PP-binding"/>
    <property type="match status" value="1"/>
</dbReference>
<reference evidence="5 6" key="1">
    <citation type="journal article" date="2014" name="Appl. Environ. Microbiol.">
        <title>Insights into the Microbial Degradation of Rubber and Gutta-Percha by Analysis of the Complete Genome of Nocardia nova SH22a.</title>
        <authorList>
            <person name="Luo Q."/>
            <person name="Hiessl S."/>
            <person name="Poehlein A."/>
            <person name="Daniel R."/>
            <person name="Steinbuchel A."/>
        </authorList>
    </citation>
    <scope>NUCLEOTIDE SEQUENCE [LARGE SCALE GENOMIC DNA]</scope>
    <source>
        <strain evidence="5">SH22a</strain>
    </source>
</reference>
<dbReference type="GO" id="GO:0043041">
    <property type="term" value="P:amino acid activation for nonribosomal peptide biosynthetic process"/>
    <property type="evidence" value="ECO:0007669"/>
    <property type="project" value="TreeGrafter"/>
</dbReference>
<accession>W5TEL5</accession>
<dbReference type="CDD" id="cd05930">
    <property type="entry name" value="A_NRPS"/>
    <property type="match status" value="1"/>
</dbReference>
<dbReference type="Proteomes" id="UP000019150">
    <property type="component" value="Chromosome"/>
</dbReference>
<dbReference type="SUPFAM" id="SSF52777">
    <property type="entry name" value="CoA-dependent acyltransferases"/>
    <property type="match status" value="4"/>
</dbReference>
<dbReference type="OrthoDB" id="2472181at2"/>
<comment type="cofactor">
    <cofactor evidence="1">
        <name>pantetheine 4'-phosphate</name>
        <dbReference type="ChEBI" id="CHEBI:47942"/>
    </cofactor>
</comment>
<sequence length="1526" mass="163922">MSSAQIEDVLALAPLQEGLLSLSQLSGDDDVYTIPFVVDIDGPLDRARMRRSIEAVLRRHSNLRAVFWTEDVPRPVQIVPGEVELPWREIDALPEELDEVTADEIRRPFDLGRGPALRVLVVSLPSDPDGTRRARMIVTMHHILIDGWSLGLFFTELRALYQAGGQDDSLPPVRPYRDYIAWLATQDMAQAQRRWVDYLGVLDGPLMVADGGGTMGIDRSADGAPAEITRFALPTAETTRLAQWARAHGLTLNTAVQFAWTLVLSRLTDRRDVVYGTVVTGRPDRIPGVERIIGLFLNTVAVAFRFDPDADVVSECARLQRESASMREIGFLSLSAVQRAAGHSSLFDTMFVFQNAPMEEAFSTTTLDGGVTLRPVMTENLTHYPLTVVSHLLGDELLVVVEAVRESVPYLPDDIAASMLAILRGLPEATGRRGDELDVLPAPEVDALLRSSTTPPVPSADDLEKDPATTVFDLFARQAALTPDAPALTTDTMLLTYGELHERALRLAGEFTAAGVGSESVVAVLLPRGPQAIVTVLAALAAGGAYVPVDLSLPATRIESILRQARPQLVVTDADHGDLGGWPVLRIDDPEVGRRIAARPAVVPAVARCAGSSAYLIFTSGSTGEPKGVIGTHEALISYFLDHRERVYRPATARLGRRLRIAHAWSLSFDASWQPLVGLLDGHALHLFDDEAVRDAQRLVDGMDRFGIDMIDTTPSLFRQLTAAGLLNRPPAVVALGGEAIDTQLWARLRSLPDVAVHNCYGPTETTVEAVVADVTAIEAAEPQAAAPTIGRPTAGMSAYVLDSRLRPVPVGVIGELYLAGPQLARGYAARPGGTAARFVADPFRPGRRAYRTGDLVRRRADGRLAYLGRADAQVKVRGYRIEIGEVETALRSLPEVAAAAATVSRRGAGASLVGFVVGEPGAAVDPIALRGALSNRLPAYMIPARIVVVPGLPVTVNGKLDTRELEHLADIALAASGSSGAEPVTPTEKTLGALLAEVFDGRTPGVDEDFFELGMDSIVAIALVNQARRNGLAVTARTVLANPTVRDLAAAIDRGVAEVISDDGDAYGQVPPLPIVSWMFAHGNYRRFTQNMLLTVPEGVTQDALGAMLQALLDGHDVLRSRLTHTPEGPRLVTREPGTVSAAQVLTRIADMPGDAAGAQLREATHAALDEIDPDTGNMVRAVWFRRAGAGDLLFLAIHHLAVDVVSWHILTADLTAAWEQIRAGGEPKILSEPTSYRAWSRLVWQRAERPEVSEGLDYWAAQVRDPDPAIGHRKPDPAADTWSSLRATMIHTPADVTAGLLRGSTRDEGVREALLAALVMTVNSWRRARAQEHTGGALIALESHGRADEVVGTDTSGTVGWFTTVFPARLGAGEHAIEVGTAEADPAAAARLIAAVSTHVREIPVHGLDFGILDAVQRVPELAGAADPQIEFNYLGRSDLIRNDGDWSIVTDAAFADAMPIAPEPDLPLRYAVDVVTGIESDAGVPRLVTQWRWSAALFTEAEAAALTELWSRSVAAVAVALQH</sequence>
<keyword evidence="2" id="KW-0596">Phosphopantetheine</keyword>
<keyword evidence="6" id="KW-1185">Reference proteome</keyword>
<dbReference type="InterPro" id="IPR006162">
    <property type="entry name" value="Ppantetheine_attach_site"/>
</dbReference>
<dbReference type="InterPro" id="IPR001242">
    <property type="entry name" value="Condensation_dom"/>
</dbReference>
<evidence type="ECO:0000259" key="4">
    <source>
        <dbReference type="PROSITE" id="PS50075"/>
    </source>
</evidence>
<dbReference type="UniPathway" id="UPA00011"/>
<dbReference type="Pfam" id="PF13193">
    <property type="entry name" value="AMP-binding_C"/>
    <property type="match status" value="1"/>
</dbReference>
<evidence type="ECO:0000256" key="3">
    <source>
        <dbReference type="ARBA" id="ARBA00022553"/>
    </source>
</evidence>
<dbReference type="STRING" id="1415166.NONO_c08790"/>
<dbReference type="InterPro" id="IPR023213">
    <property type="entry name" value="CAT-like_dom_sf"/>
</dbReference>
<feature type="domain" description="Carrier" evidence="4">
    <location>
        <begin position="983"/>
        <end position="1057"/>
    </location>
</feature>
<dbReference type="PROSITE" id="PS00012">
    <property type="entry name" value="PHOSPHOPANTETHEINE"/>
    <property type="match status" value="1"/>
</dbReference>
<evidence type="ECO:0000256" key="1">
    <source>
        <dbReference type="ARBA" id="ARBA00001957"/>
    </source>
</evidence>
<evidence type="ECO:0000313" key="6">
    <source>
        <dbReference type="Proteomes" id="UP000019150"/>
    </source>
</evidence>
<dbReference type="PANTHER" id="PTHR45527:SF1">
    <property type="entry name" value="FATTY ACID SYNTHASE"/>
    <property type="match status" value="1"/>
</dbReference>
<dbReference type="Pfam" id="PF00501">
    <property type="entry name" value="AMP-binding"/>
    <property type="match status" value="1"/>
</dbReference>
<dbReference type="NCBIfam" id="TIGR01733">
    <property type="entry name" value="AA-adenyl-dom"/>
    <property type="match status" value="1"/>
</dbReference>
<dbReference type="Gene3D" id="3.30.559.10">
    <property type="entry name" value="Chloramphenicol acetyltransferase-like domain"/>
    <property type="match status" value="2"/>
</dbReference>
<dbReference type="GO" id="GO:0003824">
    <property type="term" value="F:catalytic activity"/>
    <property type="evidence" value="ECO:0007669"/>
    <property type="project" value="InterPro"/>
</dbReference>
<organism evidence="5 6">
    <name type="scientific">Nocardia nova SH22a</name>
    <dbReference type="NCBI Taxonomy" id="1415166"/>
    <lineage>
        <taxon>Bacteria</taxon>
        <taxon>Bacillati</taxon>
        <taxon>Actinomycetota</taxon>
        <taxon>Actinomycetes</taxon>
        <taxon>Mycobacteriales</taxon>
        <taxon>Nocardiaceae</taxon>
        <taxon>Nocardia</taxon>
    </lineage>
</organism>
<dbReference type="PROSITE" id="PS50075">
    <property type="entry name" value="CARRIER"/>
    <property type="match status" value="1"/>
</dbReference>
<dbReference type="HOGENOM" id="CLU_000022_2_2_11"/>
<dbReference type="GO" id="GO:0044550">
    <property type="term" value="P:secondary metabolite biosynthetic process"/>
    <property type="evidence" value="ECO:0007669"/>
    <property type="project" value="TreeGrafter"/>
</dbReference>
<dbReference type="SMART" id="SM00823">
    <property type="entry name" value="PKS_PP"/>
    <property type="match status" value="1"/>
</dbReference>
<name>W5TEL5_9NOCA</name>
<dbReference type="InterPro" id="IPR010071">
    <property type="entry name" value="AA_adenyl_dom"/>
</dbReference>
<dbReference type="PROSITE" id="PS00455">
    <property type="entry name" value="AMP_BINDING"/>
    <property type="match status" value="1"/>
</dbReference>
<dbReference type="InterPro" id="IPR009081">
    <property type="entry name" value="PP-bd_ACP"/>
</dbReference>
<dbReference type="GO" id="GO:0031177">
    <property type="term" value="F:phosphopantetheine binding"/>
    <property type="evidence" value="ECO:0007669"/>
    <property type="project" value="InterPro"/>
</dbReference>
<dbReference type="PANTHER" id="PTHR45527">
    <property type="entry name" value="NONRIBOSOMAL PEPTIDE SYNTHETASE"/>
    <property type="match status" value="1"/>
</dbReference>
<dbReference type="InterPro" id="IPR020806">
    <property type="entry name" value="PKS_PP-bd"/>
</dbReference>
<dbReference type="Gene3D" id="1.10.1200.10">
    <property type="entry name" value="ACP-like"/>
    <property type="match status" value="1"/>
</dbReference>
<dbReference type="Gene3D" id="3.40.50.980">
    <property type="match status" value="2"/>
</dbReference>
<dbReference type="InterPro" id="IPR045851">
    <property type="entry name" value="AMP-bd_C_sf"/>
</dbReference>
<dbReference type="PATRIC" id="fig|1415166.3.peg.886"/>
<dbReference type="InterPro" id="IPR000873">
    <property type="entry name" value="AMP-dep_synth/lig_dom"/>
</dbReference>
<dbReference type="eggNOG" id="COG1020">
    <property type="taxonomic scope" value="Bacteria"/>
</dbReference>
<dbReference type="GO" id="GO:0005737">
    <property type="term" value="C:cytoplasm"/>
    <property type="evidence" value="ECO:0007669"/>
    <property type="project" value="TreeGrafter"/>
</dbReference>
<protein>
    <submittedName>
        <fullName evidence="5">Non-ribosomal peptide synthetase</fullName>
    </submittedName>
</protein>
<dbReference type="EMBL" id="CP006850">
    <property type="protein sequence ID" value="AHH15686.1"/>
    <property type="molecule type" value="Genomic_DNA"/>
</dbReference>
<dbReference type="InterPro" id="IPR025110">
    <property type="entry name" value="AMP-bd_C"/>
</dbReference>
<dbReference type="KEGG" id="nno:NONO_c08790"/>
<dbReference type="GO" id="GO:0008610">
    <property type="term" value="P:lipid biosynthetic process"/>
    <property type="evidence" value="ECO:0007669"/>
    <property type="project" value="UniProtKB-ARBA"/>
</dbReference>
<dbReference type="Gene3D" id="3.30.300.30">
    <property type="match status" value="1"/>
</dbReference>
<dbReference type="SUPFAM" id="SSF47336">
    <property type="entry name" value="ACP-like"/>
    <property type="match status" value="1"/>
</dbReference>
<evidence type="ECO:0000313" key="5">
    <source>
        <dbReference type="EMBL" id="AHH15686.1"/>
    </source>
</evidence>
<dbReference type="SUPFAM" id="SSF56801">
    <property type="entry name" value="Acetyl-CoA synthetase-like"/>
    <property type="match status" value="1"/>
</dbReference>
<proteinExistence type="predicted"/>
<dbReference type="Gene3D" id="2.30.38.10">
    <property type="entry name" value="Luciferase, Domain 3"/>
    <property type="match status" value="1"/>
</dbReference>
<dbReference type="InterPro" id="IPR020845">
    <property type="entry name" value="AMP-binding_CS"/>
</dbReference>
<dbReference type="Gene3D" id="3.30.559.30">
    <property type="entry name" value="Nonribosomal peptide synthetase, condensation domain"/>
    <property type="match status" value="2"/>
</dbReference>
<gene>
    <name evidence="5" type="ORF">NONO_c08790</name>
</gene>
<dbReference type="Pfam" id="PF00668">
    <property type="entry name" value="Condensation"/>
    <property type="match status" value="2"/>
</dbReference>
<keyword evidence="3" id="KW-0597">Phosphoprotein</keyword>
<evidence type="ECO:0000256" key="2">
    <source>
        <dbReference type="ARBA" id="ARBA00022450"/>
    </source>
</evidence>